<proteinExistence type="inferred from homology"/>
<gene>
    <name evidence="7" type="ORF">CUMW_238470</name>
</gene>
<dbReference type="InterPro" id="IPR036396">
    <property type="entry name" value="Cyt_P450_sf"/>
</dbReference>
<protein>
    <recommendedName>
        <fullName evidence="9">Cytochrome P450</fullName>
    </recommendedName>
</protein>
<dbReference type="STRING" id="55188.A0A2H5QKD3"/>
<keyword evidence="3" id="KW-0479">Metal-binding</keyword>
<keyword evidence="6" id="KW-0503">Monooxygenase</keyword>
<evidence type="ECO:0000313" key="8">
    <source>
        <dbReference type="Proteomes" id="UP000236630"/>
    </source>
</evidence>
<keyword evidence="4" id="KW-0560">Oxidoreductase</keyword>
<dbReference type="EMBL" id="BDQV01000448">
    <property type="protein sequence ID" value="GAY65081.1"/>
    <property type="molecule type" value="Genomic_DNA"/>
</dbReference>
<dbReference type="SUPFAM" id="SSF48264">
    <property type="entry name" value="Cytochrome P450"/>
    <property type="match status" value="1"/>
</dbReference>
<keyword evidence="8" id="KW-1185">Reference proteome</keyword>
<sequence length="67" mass="7578">MGLNRALVVSNWEIAKECFTTNDKAFASRPRSMAMDLLGYNFLAIAASPYGNYWRESRKMAAIESLK</sequence>
<evidence type="ECO:0000256" key="5">
    <source>
        <dbReference type="ARBA" id="ARBA00023004"/>
    </source>
</evidence>
<dbReference type="InterPro" id="IPR050651">
    <property type="entry name" value="Plant_Cytochrome_P450_Monoox"/>
</dbReference>
<accession>A0A2H5QKD3</accession>
<dbReference type="PANTHER" id="PTHR47947:SF19">
    <property type="entry name" value="CYTOCHROME P450 82C3-RELATED"/>
    <property type="match status" value="1"/>
</dbReference>
<reference evidence="7 8" key="1">
    <citation type="journal article" date="2017" name="Front. Genet.">
        <title>Draft sequencing of the heterozygous diploid genome of Satsuma (Citrus unshiu Marc.) using a hybrid assembly approach.</title>
        <authorList>
            <person name="Shimizu T."/>
            <person name="Tanizawa Y."/>
            <person name="Mochizuki T."/>
            <person name="Nagasaki H."/>
            <person name="Yoshioka T."/>
            <person name="Toyoda A."/>
            <person name="Fujiyama A."/>
            <person name="Kaminuma E."/>
            <person name="Nakamura Y."/>
        </authorList>
    </citation>
    <scope>NUCLEOTIDE SEQUENCE [LARGE SCALE GENOMIC DNA]</scope>
    <source>
        <strain evidence="8">cv. Miyagawa wase</strain>
    </source>
</reference>
<dbReference type="GO" id="GO:0005506">
    <property type="term" value="F:iron ion binding"/>
    <property type="evidence" value="ECO:0007669"/>
    <property type="project" value="InterPro"/>
</dbReference>
<dbReference type="GO" id="GO:0016705">
    <property type="term" value="F:oxidoreductase activity, acting on paired donors, with incorporation or reduction of molecular oxygen"/>
    <property type="evidence" value="ECO:0007669"/>
    <property type="project" value="InterPro"/>
</dbReference>
<dbReference type="PANTHER" id="PTHR47947">
    <property type="entry name" value="CYTOCHROME P450 82C3-RELATED"/>
    <property type="match status" value="1"/>
</dbReference>
<keyword evidence="5" id="KW-0408">Iron</keyword>
<evidence type="ECO:0008006" key="9">
    <source>
        <dbReference type="Google" id="ProtNLM"/>
    </source>
</evidence>
<organism evidence="7 8">
    <name type="scientific">Citrus unshiu</name>
    <name type="common">Satsuma mandarin</name>
    <name type="synonym">Citrus nobilis var. unshiu</name>
    <dbReference type="NCBI Taxonomy" id="55188"/>
    <lineage>
        <taxon>Eukaryota</taxon>
        <taxon>Viridiplantae</taxon>
        <taxon>Streptophyta</taxon>
        <taxon>Embryophyta</taxon>
        <taxon>Tracheophyta</taxon>
        <taxon>Spermatophyta</taxon>
        <taxon>Magnoliopsida</taxon>
        <taxon>eudicotyledons</taxon>
        <taxon>Gunneridae</taxon>
        <taxon>Pentapetalae</taxon>
        <taxon>rosids</taxon>
        <taxon>malvids</taxon>
        <taxon>Sapindales</taxon>
        <taxon>Rutaceae</taxon>
        <taxon>Aurantioideae</taxon>
        <taxon>Citrus</taxon>
    </lineage>
</organism>
<comment type="caution">
    <text evidence="7">The sequence shown here is derived from an EMBL/GenBank/DDBJ whole genome shotgun (WGS) entry which is preliminary data.</text>
</comment>
<dbReference type="Proteomes" id="UP000236630">
    <property type="component" value="Unassembled WGS sequence"/>
</dbReference>
<name>A0A2H5QKD3_CITUN</name>
<keyword evidence="2" id="KW-0349">Heme</keyword>
<evidence type="ECO:0000256" key="1">
    <source>
        <dbReference type="ARBA" id="ARBA00010617"/>
    </source>
</evidence>
<evidence type="ECO:0000256" key="4">
    <source>
        <dbReference type="ARBA" id="ARBA00023002"/>
    </source>
</evidence>
<dbReference type="AlphaFoldDB" id="A0A2H5QKD3"/>
<dbReference type="GO" id="GO:0020037">
    <property type="term" value="F:heme binding"/>
    <property type="evidence" value="ECO:0007669"/>
    <property type="project" value="InterPro"/>
</dbReference>
<comment type="similarity">
    <text evidence="1">Belongs to the cytochrome P450 family.</text>
</comment>
<dbReference type="GO" id="GO:0004497">
    <property type="term" value="F:monooxygenase activity"/>
    <property type="evidence" value="ECO:0007669"/>
    <property type="project" value="UniProtKB-KW"/>
</dbReference>
<evidence type="ECO:0000256" key="3">
    <source>
        <dbReference type="ARBA" id="ARBA00022723"/>
    </source>
</evidence>
<dbReference type="Gene3D" id="1.10.630.10">
    <property type="entry name" value="Cytochrome P450"/>
    <property type="match status" value="1"/>
</dbReference>
<evidence type="ECO:0000256" key="6">
    <source>
        <dbReference type="ARBA" id="ARBA00023033"/>
    </source>
</evidence>
<evidence type="ECO:0000256" key="2">
    <source>
        <dbReference type="ARBA" id="ARBA00022617"/>
    </source>
</evidence>
<evidence type="ECO:0000313" key="7">
    <source>
        <dbReference type="EMBL" id="GAY65081.1"/>
    </source>
</evidence>